<name>A0A1M5CGC8_9FIRM</name>
<dbReference type="RefSeq" id="WP_073240089.1">
    <property type="nucleotide sequence ID" value="NZ_FQUY01000032.1"/>
</dbReference>
<keyword evidence="1" id="KW-0812">Transmembrane</keyword>
<proteinExistence type="predicted"/>
<dbReference type="EMBL" id="FQUY01000032">
    <property type="protein sequence ID" value="SHF53805.1"/>
    <property type="molecule type" value="Genomic_DNA"/>
</dbReference>
<dbReference type="Pfam" id="PF04306">
    <property type="entry name" value="DUF456"/>
    <property type="match status" value="1"/>
</dbReference>
<dbReference type="OrthoDB" id="9808460at2"/>
<dbReference type="PANTHER" id="PTHR39165">
    <property type="entry name" value="IG HYPOTHETICAL 17883"/>
    <property type="match status" value="1"/>
</dbReference>
<feature type="transmembrane region" description="Helical" evidence="1">
    <location>
        <begin position="133"/>
        <end position="155"/>
    </location>
</feature>
<sequence length="159" mass="16978">MSTPGIIIAVICFIAGMAGIFLPVLPGAPLLLIGMLIYGFFEQFTHLTWQFFLGQIILMCAVFGVDYLAGIWGVKKYGGSKAAVWGSLIGTLVGLFLMGPLGILLGPFLGAVAGELLARRNMEQAVRAGMGTLVGFLGGAFMKLVIQTLMIVWFFSAIR</sequence>
<keyword evidence="1" id="KW-1133">Transmembrane helix</keyword>
<dbReference type="AlphaFoldDB" id="A0A1M5CGC8"/>
<accession>A0A1M5CGC8</accession>
<gene>
    <name evidence="2" type="ORF">SAMN02745133_02919</name>
</gene>
<evidence type="ECO:0000313" key="2">
    <source>
        <dbReference type="EMBL" id="SHF53805.1"/>
    </source>
</evidence>
<evidence type="ECO:0000313" key="3">
    <source>
        <dbReference type="Proteomes" id="UP000184148"/>
    </source>
</evidence>
<organism evidence="2 3">
    <name type="scientific">Desulforamulus putei DSM 12395</name>
    <dbReference type="NCBI Taxonomy" id="1121429"/>
    <lineage>
        <taxon>Bacteria</taxon>
        <taxon>Bacillati</taxon>
        <taxon>Bacillota</taxon>
        <taxon>Clostridia</taxon>
        <taxon>Eubacteriales</taxon>
        <taxon>Peptococcaceae</taxon>
        <taxon>Desulforamulus</taxon>
    </lineage>
</organism>
<evidence type="ECO:0008006" key="4">
    <source>
        <dbReference type="Google" id="ProtNLM"/>
    </source>
</evidence>
<feature type="transmembrane region" description="Helical" evidence="1">
    <location>
        <begin position="6"/>
        <end position="39"/>
    </location>
</feature>
<reference evidence="3" key="1">
    <citation type="submission" date="2016-11" db="EMBL/GenBank/DDBJ databases">
        <authorList>
            <person name="Varghese N."/>
            <person name="Submissions S."/>
        </authorList>
    </citation>
    <scope>NUCLEOTIDE SEQUENCE [LARGE SCALE GENOMIC DNA]</scope>
    <source>
        <strain evidence="3">DSM 12395</strain>
    </source>
</reference>
<dbReference type="PANTHER" id="PTHR39165:SF1">
    <property type="entry name" value="DUF456 DOMAIN-CONTAINING PROTEIN"/>
    <property type="match status" value="1"/>
</dbReference>
<dbReference type="InterPro" id="IPR007403">
    <property type="entry name" value="DUF456"/>
</dbReference>
<protein>
    <recommendedName>
        <fullName evidence="4">DUF456 domain-containing protein</fullName>
    </recommendedName>
</protein>
<evidence type="ECO:0000256" key="1">
    <source>
        <dbReference type="SAM" id="Phobius"/>
    </source>
</evidence>
<keyword evidence="1" id="KW-0472">Membrane</keyword>
<feature type="transmembrane region" description="Helical" evidence="1">
    <location>
        <begin position="51"/>
        <end position="72"/>
    </location>
</feature>
<feature type="transmembrane region" description="Helical" evidence="1">
    <location>
        <begin position="84"/>
        <end position="112"/>
    </location>
</feature>
<keyword evidence="3" id="KW-1185">Reference proteome</keyword>
<dbReference type="Proteomes" id="UP000184148">
    <property type="component" value="Unassembled WGS sequence"/>
</dbReference>